<dbReference type="Proteomes" id="UP000242470">
    <property type="component" value="Unassembled WGS sequence"/>
</dbReference>
<keyword evidence="5 7" id="KW-1133">Transmembrane helix</keyword>
<dbReference type="Pfam" id="PF07690">
    <property type="entry name" value="MFS_1"/>
    <property type="match status" value="1"/>
</dbReference>
<evidence type="ECO:0000256" key="7">
    <source>
        <dbReference type="SAM" id="Phobius"/>
    </source>
</evidence>
<feature type="transmembrane region" description="Helical" evidence="7">
    <location>
        <begin position="168"/>
        <end position="188"/>
    </location>
</feature>
<feature type="transmembrane region" description="Helical" evidence="7">
    <location>
        <begin position="138"/>
        <end position="162"/>
    </location>
</feature>
<organism evidence="9 10">
    <name type="scientific">Staphylococcus auricularis</name>
    <dbReference type="NCBI Taxonomy" id="29379"/>
    <lineage>
        <taxon>Bacteria</taxon>
        <taxon>Bacillati</taxon>
        <taxon>Bacillota</taxon>
        <taxon>Bacilli</taxon>
        <taxon>Bacillales</taxon>
        <taxon>Staphylococcaceae</taxon>
        <taxon>Staphylococcus</taxon>
    </lineage>
</organism>
<keyword evidence="2" id="KW-0813">Transport</keyword>
<dbReference type="Gene3D" id="1.20.1250.20">
    <property type="entry name" value="MFS general substrate transporter like domains"/>
    <property type="match status" value="1"/>
</dbReference>
<reference evidence="9 10" key="1">
    <citation type="submission" date="2017-08" db="EMBL/GenBank/DDBJ databases">
        <title>Draft genome sequences of 64 type strains of genus Staph aureus.</title>
        <authorList>
            <person name="Cole K."/>
            <person name="Golubchik T."/>
            <person name="Russell J."/>
            <person name="Foster D."/>
            <person name="Llewelyn M."/>
            <person name="Wilson D."/>
            <person name="Crook D."/>
            <person name="Paul J."/>
        </authorList>
    </citation>
    <scope>NUCLEOTIDE SEQUENCE [LARGE SCALE GENOMIC DNA]</scope>
    <source>
        <strain evidence="9 10">NCTC 12101</strain>
    </source>
</reference>
<comment type="caution">
    <text evidence="9">The sequence shown here is derived from an EMBL/GenBank/DDBJ whole genome shotgun (WGS) entry which is preliminary data.</text>
</comment>
<keyword evidence="4 7" id="KW-0812">Transmembrane</keyword>
<feature type="transmembrane region" description="Helical" evidence="7">
    <location>
        <begin position="218"/>
        <end position="240"/>
    </location>
</feature>
<sequence length="409" mass="46486">MIQKFNSMNVTLKVSLISSFFQSIITTAFLPFIALYLSDMVNARFSGIFLSVLVIITLPISLVSGHIVDHFSKRHLVLTYQLGMAVALFCMAMALLQPAEYLVYFCIAYVFFTILNSLEHPEMDAIVMDAVTPDVEKFIFKFGYWLNNTATAIGMLLGTAFYQSNKALMLFIAALTFFLVFIALLKWIPQTTHIKMASSYNIKDIFSNYGKVIKDKTYILLMFAFSLLLSAELSMSSYVALRLERTFESFSLFTFHIDGVKMFSILMVTNTISVVLFSYVILQGNKYFKEKHFLIIGFALYLIGYVSLTYLNSFSLLLIAMLLATSGEIIYSPIYQEKQYKLIPEDMRGSYSAFGSLGFHFSELISRFGILLGTFLSVFDMSIYMTCIILIGAICMYIAVYRPLDRRTV</sequence>
<dbReference type="GO" id="GO:0022857">
    <property type="term" value="F:transmembrane transporter activity"/>
    <property type="evidence" value="ECO:0007669"/>
    <property type="project" value="InterPro"/>
</dbReference>
<evidence type="ECO:0000256" key="4">
    <source>
        <dbReference type="ARBA" id="ARBA00022692"/>
    </source>
</evidence>
<dbReference type="PANTHER" id="PTHR23517">
    <property type="entry name" value="RESISTANCE PROTEIN MDTM, PUTATIVE-RELATED-RELATED"/>
    <property type="match status" value="1"/>
</dbReference>
<feature type="transmembrane region" description="Helical" evidence="7">
    <location>
        <begin position="382"/>
        <end position="401"/>
    </location>
</feature>
<feature type="transmembrane region" description="Helical" evidence="7">
    <location>
        <begin position="101"/>
        <end position="118"/>
    </location>
</feature>
<dbReference type="PROSITE" id="PS50850">
    <property type="entry name" value="MFS"/>
    <property type="match status" value="1"/>
</dbReference>
<protein>
    <submittedName>
        <fullName evidence="9">MFS transporter</fullName>
    </submittedName>
</protein>
<dbReference type="SUPFAM" id="SSF103473">
    <property type="entry name" value="MFS general substrate transporter"/>
    <property type="match status" value="1"/>
</dbReference>
<evidence type="ECO:0000313" key="10">
    <source>
        <dbReference type="Proteomes" id="UP000242470"/>
    </source>
</evidence>
<feature type="transmembrane region" description="Helical" evidence="7">
    <location>
        <begin position="354"/>
        <end position="376"/>
    </location>
</feature>
<keyword evidence="3" id="KW-1003">Cell membrane</keyword>
<gene>
    <name evidence="9" type="ORF">CD158_07125</name>
</gene>
<name>A0AAP8PNG7_9STAP</name>
<evidence type="ECO:0000259" key="8">
    <source>
        <dbReference type="PROSITE" id="PS50850"/>
    </source>
</evidence>
<dbReference type="RefSeq" id="WP_059106344.1">
    <property type="nucleotide sequence ID" value="NZ_AP024589.1"/>
</dbReference>
<keyword evidence="6 7" id="KW-0472">Membrane</keyword>
<feature type="transmembrane region" description="Helical" evidence="7">
    <location>
        <begin position="293"/>
        <end position="310"/>
    </location>
</feature>
<feature type="transmembrane region" description="Helical" evidence="7">
    <location>
        <begin position="316"/>
        <end position="334"/>
    </location>
</feature>
<dbReference type="PANTHER" id="PTHR23517:SF3">
    <property type="entry name" value="INTEGRAL MEMBRANE TRANSPORT PROTEIN"/>
    <property type="match status" value="1"/>
</dbReference>
<dbReference type="InterPro" id="IPR011701">
    <property type="entry name" value="MFS"/>
</dbReference>
<evidence type="ECO:0000256" key="6">
    <source>
        <dbReference type="ARBA" id="ARBA00023136"/>
    </source>
</evidence>
<dbReference type="InterPro" id="IPR020846">
    <property type="entry name" value="MFS_dom"/>
</dbReference>
<evidence type="ECO:0000256" key="3">
    <source>
        <dbReference type="ARBA" id="ARBA00022475"/>
    </source>
</evidence>
<proteinExistence type="predicted"/>
<evidence type="ECO:0000313" key="9">
    <source>
        <dbReference type="EMBL" id="PNZ67020.1"/>
    </source>
</evidence>
<feature type="transmembrane region" description="Helical" evidence="7">
    <location>
        <begin position="43"/>
        <end position="64"/>
    </location>
</feature>
<dbReference type="InterPro" id="IPR036259">
    <property type="entry name" value="MFS_trans_sf"/>
</dbReference>
<dbReference type="InterPro" id="IPR050171">
    <property type="entry name" value="MFS_Transporters"/>
</dbReference>
<feature type="transmembrane region" description="Helical" evidence="7">
    <location>
        <begin position="260"/>
        <end position="281"/>
    </location>
</feature>
<dbReference type="GO" id="GO:0005886">
    <property type="term" value="C:plasma membrane"/>
    <property type="evidence" value="ECO:0007669"/>
    <property type="project" value="UniProtKB-SubCell"/>
</dbReference>
<dbReference type="EMBL" id="PPQW01000044">
    <property type="protein sequence ID" value="PNZ67020.1"/>
    <property type="molecule type" value="Genomic_DNA"/>
</dbReference>
<evidence type="ECO:0000256" key="5">
    <source>
        <dbReference type="ARBA" id="ARBA00022989"/>
    </source>
</evidence>
<evidence type="ECO:0000256" key="2">
    <source>
        <dbReference type="ARBA" id="ARBA00022448"/>
    </source>
</evidence>
<accession>A0AAP8PNG7</accession>
<dbReference type="AlphaFoldDB" id="A0AAP8PNG7"/>
<feature type="domain" description="Major facilitator superfamily (MFS) profile" evidence="8">
    <location>
        <begin position="7"/>
        <end position="404"/>
    </location>
</feature>
<evidence type="ECO:0000256" key="1">
    <source>
        <dbReference type="ARBA" id="ARBA00004651"/>
    </source>
</evidence>
<feature type="transmembrane region" description="Helical" evidence="7">
    <location>
        <begin position="12"/>
        <end position="37"/>
    </location>
</feature>
<feature type="transmembrane region" description="Helical" evidence="7">
    <location>
        <begin position="76"/>
        <end position="95"/>
    </location>
</feature>
<comment type="subcellular location">
    <subcellularLocation>
        <location evidence="1">Cell membrane</location>
        <topology evidence="1">Multi-pass membrane protein</topology>
    </subcellularLocation>
</comment>
<dbReference type="GeneID" id="64983018"/>